<dbReference type="Pfam" id="PF00280">
    <property type="entry name" value="potato_inhibit"/>
    <property type="match status" value="1"/>
</dbReference>
<evidence type="ECO:0000256" key="3">
    <source>
        <dbReference type="ARBA" id="ARBA00022900"/>
    </source>
</evidence>
<keyword evidence="5" id="KW-1185">Reference proteome</keyword>
<organism evidence="4 5">
    <name type="scientific">Marchantia polymorpha subsp. ruderalis</name>
    <dbReference type="NCBI Taxonomy" id="1480154"/>
    <lineage>
        <taxon>Eukaryota</taxon>
        <taxon>Viridiplantae</taxon>
        <taxon>Streptophyta</taxon>
        <taxon>Embryophyta</taxon>
        <taxon>Marchantiophyta</taxon>
        <taxon>Marchantiopsida</taxon>
        <taxon>Marchantiidae</taxon>
        <taxon>Marchantiales</taxon>
        <taxon>Marchantiaceae</taxon>
        <taxon>Marchantia</taxon>
    </lineage>
</organism>
<dbReference type="GO" id="GO:0004867">
    <property type="term" value="F:serine-type endopeptidase inhibitor activity"/>
    <property type="evidence" value="ECO:0007669"/>
    <property type="project" value="UniProtKB-KW"/>
</dbReference>
<dbReference type="PANTHER" id="PTHR33091">
    <property type="entry name" value="PROTEIN, PUTATIVE, EXPRESSED-RELATED"/>
    <property type="match status" value="1"/>
</dbReference>
<sequence length="179" mass="19898">MARSGRLALSLLGVSQILLGLHFVFIMSAQSSMATKYKDFNERGTIKNAWPEYEGLDVSEVKKLLEDQGVTVQIEAPRDGSPPFFAGEANGVWLYTDGNDKVLGVPSRGLWHFNRLRPGWPDLVNIAFKKAAEIITLEQVGVQVVYGPKNFPRTKDFSLKRVFLDVDQYGNVALTPKLG</sequence>
<dbReference type="GO" id="GO:0009611">
    <property type="term" value="P:response to wounding"/>
    <property type="evidence" value="ECO:0007669"/>
    <property type="project" value="InterPro"/>
</dbReference>
<dbReference type="Proteomes" id="UP000077202">
    <property type="component" value="Unassembled WGS sequence"/>
</dbReference>
<evidence type="ECO:0000313" key="4">
    <source>
        <dbReference type="EMBL" id="OAE30761.1"/>
    </source>
</evidence>
<evidence type="ECO:0000313" key="5">
    <source>
        <dbReference type="Proteomes" id="UP000077202"/>
    </source>
</evidence>
<dbReference type="Gene3D" id="3.30.10.10">
    <property type="entry name" value="Trypsin Inhibitor V, subunit A"/>
    <property type="match status" value="2"/>
</dbReference>
<proteinExistence type="inferred from homology"/>
<gene>
    <name evidence="4" type="ORF">AXG93_4876s1020</name>
</gene>
<name>A0A176WDS7_MARPO</name>
<evidence type="ECO:0000256" key="1">
    <source>
        <dbReference type="ARBA" id="ARBA00008210"/>
    </source>
</evidence>
<keyword evidence="2" id="KW-0646">Protease inhibitor</keyword>
<dbReference type="PANTHER" id="PTHR33091:SF29">
    <property type="entry name" value="SUBTILISIN INHIBITOR 1"/>
    <property type="match status" value="1"/>
</dbReference>
<evidence type="ECO:0000256" key="2">
    <source>
        <dbReference type="ARBA" id="ARBA00022690"/>
    </source>
</evidence>
<keyword evidence="3" id="KW-0722">Serine protease inhibitor</keyword>
<protein>
    <submittedName>
        <fullName evidence="4">Uncharacterized protein</fullName>
    </submittedName>
</protein>
<accession>A0A176WDS7</accession>
<reference evidence="4" key="1">
    <citation type="submission" date="2016-03" db="EMBL/GenBank/DDBJ databases">
        <title>Mechanisms controlling the formation of the plant cell surface in tip-growing cells are functionally conserved among land plants.</title>
        <authorList>
            <person name="Honkanen S."/>
            <person name="Jones V.A."/>
            <person name="Morieri G."/>
            <person name="Champion C."/>
            <person name="Hetherington A.J."/>
            <person name="Kelly S."/>
            <person name="Saint-Marcoux D."/>
            <person name="Proust H."/>
            <person name="Prescott H."/>
            <person name="Dolan L."/>
        </authorList>
    </citation>
    <scope>NUCLEOTIDE SEQUENCE [LARGE SCALE GENOMIC DNA]</scope>
    <source>
        <tissue evidence="4">Whole gametophyte</tissue>
    </source>
</reference>
<dbReference type="EMBL" id="LVLJ01001247">
    <property type="protein sequence ID" value="OAE30761.1"/>
    <property type="molecule type" value="Genomic_DNA"/>
</dbReference>
<dbReference type="AlphaFoldDB" id="A0A176WDS7"/>
<dbReference type="InterPro" id="IPR000864">
    <property type="entry name" value="Prot_inh_pot1"/>
</dbReference>
<dbReference type="SUPFAM" id="SSF54654">
    <property type="entry name" value="CI-2 family of serine protease inhibitors"/>
    <property type="match status" value="2"/>
</dbReference>
<comment type="similarity">
    <text evidence="1">Belongs to the protease inhibitor I13 (potato type I serine protease inhibitor) family.</text>
</comment>
<dbReference type="InterPro" id="IPR036354">
    <property type="entry name" value="Prot_inh_pot1_sf"/>
</dbReference>
<comment type="caution">
    <text evidence="4">The sequence shown here is derived from an EMBL/GenBank/DDBJ whole genome shotgun (WGS) entry which is preliminary data.</text>
</comment>